<dbReference type="InterPro" id="IPR040134">
    <property type="entry name" value="PSMD12/CSN4"/>
</dbReference>
<accession>A0A834X8B4</accession>
<dbReference type="Proteomes" id="UP000634136">
    <property type="component" value="Unassembled WGS sequence"/>
</dbReference>
<dbReference type="SUPFAM" id="SSF46785">
    <property type="entry name" value="Winged helix' DNA-binding domain"/>
    <property type="match status" value="1"/>
</dbReference>
<dbReference type="InterPro" id="IPR036388">
    <property type="entry name" value="WH-like_DNA-bd_sf"/>
</dbReference>
<dbReference type="InterPro" id="IPR040896">
    <property type="entry name" value="RPN5_C"/>
</dbReference>
<name>A0A834X8B4_9FABA</name>
<keyword evidence="2 5" id="KW-0647">Proteasome</keyword>
<dbReference type="PANTHER" id="PTHR10855:SF1">
    <property type="entry name" value="26S PROTEASOME NON-ATPASE REGULATORY SUBUNIT 12"/>
    <property type="match status" value="1"/>
</dbReference>
<dbReference type="OrthoDB" id="268763at2759"/>
<evidence type="ECO:0000313" key="5">
    <source>
        <dbReference type="EMBL" id="KAF7840054.1"/>
    </source>
</evidence>
<evidence type="ECO:0000256" key="3">
    <source>
        <dbReference type="ARBA" id="ARBA00064920"/>
    </source>
</evidence>
<gene>
    <name evidence="5" type="ORF">G2W53_008536</name>
</gene>
<dbReference type="Pfam" id="PF22241">
    <property type="entry name" value="PSMD12-CSN4_N"/>
    <property type="match status" value="2"/>
</dbReference>
<dbReference type="GO" id="GO:0005634">
    <property type="term" value="C:nucleus"/>
    <property type="evidence" value="ECO:0007669"/>
    <property type="project" value="UniProtKB-ARBA"/>
</dbReference>
<dbReference type="InterPro" id="IPR036390">
    <property type="entry name" value="WH_DNA-bd_sf"/>
</dbReference>
<dbReference type="GO" id="GO:0008541">
    <property type="term" value="C:proteasome regulatory particle, lid subcomplex"/>
    <property type="evidence" value="ECO:0007669"/>
    <property type="project" value="TreeGrafter"/>
</dbReference>
<dbReference type="PANTHER" id="PTHR10855">
    <property type="entry name" value="26S PROTEASOME NON-ATPASE REGULATORY SUBUNIT 12/COP9 SIGNALOSOME COMPLEX SUBUNIT 4"/>
    <property type="match status" value="1"/>
</dbReference>
<dbReference type="Pfam" id="PF18098">
    <property type="entry name" value="RPN5_C"/>
    <property type="match status" value="1"/>
</dbReference>
<dbReference type="InterPro" id="IPR054559">
    <property type="entry name" value="PSMD12-CSN4-like_N"/>
</dbReference>
<feature type="domain" description="PCI" evidence="4">
    <location>
        <begin position="263"/>
        <end position="434"/>
    </location>
</feature>
<dbReference type="AlphaFoldDB" id="A0A834X8B4"/>
<dbReference type="PROSITE" id="PS50250">
    <property type="entry name" value="PCI"/>
    <property type="match status" value="1"/>
</dbReference>
<evidence type="ECO:0000313" key="6">
    <source>
        <dbReference type="Proteomes" id="UP000634136"/>
    </source>
</evidence>
<comment type="caution">
    <text evidence="5">The sequence shown here is derived from an EMBL/GenBank/DDBJ whole genome shotgun (WGS) entry which is preliminary data.</text>
</comment>
<comment type="similarity">
    <text evidence="1">Belongs to the proteasome subunit p55 family.</text>
</comment>
<dbReference type="Gene3D" id="1.10.10.10">
    <property type="entry name" value="Winged helix-like DNA-binding domain superfamily/Winged helix DNA-binding domain"/>
    <property type="match status" value="1"/>
</dbReference>
<protein>
    <submittedName>
        <fullName evidence="5">26S proteasome non-ATPase regulatory subunit 12-like protein A</fullName>
    </submittedName>
</protein>
<evidence type="ECO:0000256" key="2">
    <source>
        <dbReference type="ARBA" id="ARBA00022942"/>
    </source>
</evidence>
<dbReference type="GO" id="GO:0005737">
    <property type="term" value="C:cytoplasm"/>
    <property type="evidence" value="ECO:0007669"/>
    <property type="project" value="TreeGrafter"/>
</dbReference>
<evidence type="ECO:0000256" key="1">
    <source>
        <dbReference type="ARBA" id="ARBA00006397"/>
    </source>
</evidence>
<reference evidence="5" key="1">
    <citation type="submission" date="2020-09" db="EMBL/GenBank/DDBJ databases">
        <title>Genome-Enabled Discovery of Anthraquinone Biosynthesis in Senna tora.</title>
        <authorList>
            <person name="Kang S.-H."/>
            <person name="Pandey R.P."/>
            <person name="Lee C.-M."/>
            <person name="Sim J.-S."/>
            <person name="Jeong J.-T."/>
            <person name="Choi B.-S."/>
            <person name="Jung M."/>
            <person name="Ginzburg D."/>
            <person name="Zhao K."/>
            <person name="Won S.Y."/>
            <person name="Oh T.-J."/>
            <person name="Yu Y."/>
            <person name="Kim N.-H."/>
            <person name="Lee O.R."/>
            <person name="Lee T.-H."/>
            <person name="Bashyal P."/>
            <person name="Kim T.-S."/>
            <person name="Lee W.-H."/>
            <person name="Kawkins C."/>
            <person name="Kim C.-K."/>
            <person name="Kim J.S."/>
            <person name="Ahn B.O."/>
            <person name="Rhee S.Y."/>
            <person name="Sohng J.K."/>
        </authorList>
    </citation>
    <scope>NUCLEOTIDE SEQUENCE</scope>
    <source>
        <tissue evidence="5">Leaf</tissue>
    </source>
</reference>
<dbReference type="Pfam" id="PF01399">
    <property type="entry name" value="PCI"/>
    <property type="match status" value="1"/>
</dbReference>
<dbReference type="SMART" id="SM00088">
    <property type="entry name" value="PINT"/>
    <property type="match status" value="1"/>
</dbReference>
<dbReference type="InterPro" id="IPR000717">
    <property type="entry name" value="PCI_dom"/>
</dbReference>
<sequence length="473" mass="54616">MHRYHKTCTNLIDEGNDLAEDYFYYWFAISLEENTGNLDARIEQLLNVEKQMRLAGDVAGTKKAATDILQLCFEARAWKTLNDQIVVLSKRRGQLKQAVTAMVQQAMQYIDETPDLETRIELIKTLNSVSAGKIYVEIERARLIKKLAKIKEQQGLIAEAADLMQEVAVETFGAMAKTEKIAFILEQVRLCLDRQDYVRAQILSRKISPRVFDADASKEKKKPKEGDNVVEEPAADIPSLLELKRIYYELMIRYYSHNNDYLEICRCYKAIYEIPSVKENPDQWIPILRKICWYLVLAPHDPMQSSLLNSTLEDKNLSEIPHFKLLLKQLVTMEVIQWTNLWDTYKKEFENEKEMLGGYLGDKAAEDLRERIIEHNILVVSKYYARITLKRLAELLCLTVQEAEKHLSDMVVSKALVAKIDRPMGIVCFQTAKDSNDILNSWASNLEKLLDLVEKSCHQIHKETMVHKAALKV</sequence>
<evidence type="ECO:0000259" key="4">
    <source>
        <dbReference type="PROSITE" id="PS50250"/>
    </source>
</evidence>
<dbReference type="EMBL" id="JAAIUW010000003">
    <property type="protein sequence ID" value="KAF7840054.1"/>
    <property type="molecule type" value="Genomic_DNA"/>
</dbReference>
<dbReference type="FunFam" id="1.10.10.10:FF:000070">
    <property type="entry name" value="26S proteasome non-ATPase regulatory subunit 12"/>
    <property type="match status" value="1"/>
</dbReference>
<organism evidence="5 6">
    <name type="scientific">Senna tora</name>
    <dbReference type="NCBI Taxonomy" id="362788"/>
    <lineage>
        <taxon>Eukaryota</taxon>
        <taxon>Viridiplantae</taxon>
        <taxon>Streptophyta</taxon>
        <taxon>Embryophyta</taxon>
        <taxon>Tracheophyta</taxon>
        <taxon>Spermatophyta</taxon>
        <taxon>Magnoliopsida</taxon>
        <taxon>eudicotyledons</taxon>
        <taxon>Gunneridae</taxon>
        <taxon>Pentapetalae</taxon>
        <taxon>rosids</taxon>
        <taxon>fabids</taxon>
        <taxon>Fabales</taxon>
        <taxon>Fabaceae</taxon>
        <taxon>Caesalpinioideae</taxon>
        <taxon>Cassia clade</taxon>
        <taxon>Senna</taxon>
    </lineage>
</organism>
<keyword evidence="6" id="KW-1185">Reference proteome</keyword>
<comment type="subunit">
    <text evidence="3">Component of the 19S regulatory particle (RP/PA700) lid subcomplex of the 26S proteasome. The 26S proteasome is composed of a core protease (CP), known as the 20S proteasome, capped at one or both ends by the 19S regulatory particle (RP/PA700). The RP/PA700 complex is composed of at least 17 different subunits in two subcomplexes, the base and the lid, which form the portions proximal and distal to the 20S proteolytic core, respectively.</text>
</comment>
<proteinExistence type="inferred from homology"/>